<keyword evidence="1" id="KW-1133">Transmembrane helix</keyword>
<dbReference type="AlphaFoldDB" id="A0A7W5YC04"/>
<proteinExistence type="predicted"/>
<sequence length="208" mass="22636">MGSDVDEEDLSPAEMMRLIEEQSAATARRLQPDPLLLYAPWGIAWMVGFGAFFLSYGLDGRPLAPISWQLALSILFGGQLLAGAFLFWTARSGGVQVRGESAQRGMMYGYSWFVGMMSMSLIMSHFAPLLPREQVGLLYASVSLLVVAVLYMAGGAVWREWPMFLIGVWVAVVNAVGAMLGPGWHSLLVSLLVGGGFFVTGIVLRRRG</sequence>
<feature type="transmembrane region" description="Helical" evidence="1">
    <location>
        <begin position="109"/>
        <end position="130"/>
    </location>
</feature>
<comment type="caution">
    <text evidence="2">The sequence shown here is derived from an EMBL/GenBank/DDBJ whole genome shotgun (WGS) entry which is preliminary data.</text>
</comment>
<dbReference type="Proteomes" id="UP000579945">
    <property type="component" value="Unassembled WGS sequence"/>
</dbReference>
<reference evidence="2 3" key="1">
    <citation type="submission" date="2020-08" db="EMBL/GenBank/DDBJ databases">
        <title>Sequencing the genomes of 1000 actinobacteria strains.</title>
        <authorList>
            <person name="Klenk H.-P."/>
        </authorList>
    </citation>
    <scope>NUCLEOTIDE SEQUENCE [LARGE SCALE GENOMIC DNA]</scope>
    <source>
        <strain evidence="2 3">DSM 44320</strain>
    </source>
</reference>
<protein>
    <submittedName>
        <fullName evidence="2">Uncharacterized protein</fullName>
    </submittedName>
</protein>
<feature type="transmembrane region" description="Helical" evidence="1">
    <location>
        <begin position="186"/>
        <end position="204"/>
    </location>
</feature>
<name>A0A7W5YC04_9ACTN</name>
<evidence type="ECO:0000313" key="3">
    <source>
        <dbReference type="Proteomes" id="UP000579945"/>
    </source>
</evidence>
<keyword evidence="1" id="KW-0812">Transmembrane</keyword>
<evidence type="ECO:0000313" key="2">
    <source>
        <dbReference type="EMBL" id="MBB3732603.1"/>
    </source>
</evidence>
<feature type="transmembrane region" description="Helical" evidence="1">
    <location>
        <begin position="161"/>
        <end position="180"/>
    </location>
</feature>
<feature type="transmembrane region" description="Helical" evidence="1">
    <location>
        <begin position="35"/>
        <end position="54"/>
    </location>
</feature>
<keyword evidence="1" id="KW-0472">Membrane</keyword>
<dbReference type="GeneID" id="95394627"/>
<evidence type="ECO:0000256" key="1">
    <source>
        <dbReference type="SAM" id="Phobius"/>
    </source>
</evidence>
<dbReference type="EMBL" id="JACIBV010000001">
    <property type="protein sequence ID" value="MBB3732603.1"/>
    <property type="molecule type" value="Genomic_DNA"/>
</dbReference>
<gene>
    <name evidence="2" type="ORF">FHR33_008463</name>
</gene>
<accession>A0A7W5YC04</accession>
<feature type="transmembrane region" description="Helical" evidence="1">
    <location>
        <begin position="66"/>
        <end position="88"/>
    </location>
</feature>
<dbReference type="RefSeq" id="WP_183659616.1">
    <property type="nucleotide sequence ID" value="NZ_JACIBV010000001.1"/>
</dbReference>
<organism evidence="2 3">
    <name type="scientific">Nonomuraea dietziae</name>
    <dbReference type="NCBI Taxonomy" id="65515"/>
    <lineage>
        <taxon>Bacteria</taxon>
        <taxon>Bacillati</taxon>
        <taxon>Actinomycetota</taxon>
        <taxon>Actinomycetes</taxon>
        <taxon>Streptosporangiales</taxon>
        <taxon>Streptosporangiaceae</taxon>
        <taxon>Nonomuraea</taxon>
    </lineage>
</organism>
<feature type="transmembrane region" description="Helical" evidence="1">
    <location>
        <begin position="136"/>
        <end position="154"/>
    </location>
</feature>
<keyword evidence="3" id="KW-1185">Reference proteome</keyword>